<dbReference type="PANTHER" id="PTHR33112:SF12">
    <property type="entry name" value="HETEROKARYON INCOMPATIBILITY DOMAIN-CONTAINING PROTEIN"/>
    <property type="match status" value="1"/>
</dbReference>
<reference evidence="3" key="1">
    <citation type="journal article" date="2014" name="Proc. Natl. Acad. Sci. U.S.A.">
        <title>Extensive sampling of basidiomycete genomes demonstrates inadequacy of the white-rot/brown-rot paradigm for wood decay fungi.</title>
        <authorList>
            <person name="Riley R."/>
            <person name="Salamov A.A."/>
            <person name="Brown D.W."/>
            <person name="Nagy L.G."/>
            <person name="Floudas D."/>
            <person name="Held B.W."/>
            <person name="Levasseur A."/>
            <person name="Lombard V."/>
            <person name="Morin E."/>
            <person name="Otillar R."/>
            <person name="Lindquist E.A."/>
            <person name="Sun H."/>
            <person name="LaButti K.M."/>
            <person name="Schmutz J."/>
            <person name="Jabbour D."/>
            <person name="Luo H."/>
            <person name="Baker S.E."/>
            <person name="Pisabarro A.G."/>
            <person name="Walton J.D."/>
            <person name="Blanchette R.A."/>
            <person name="Henrissat B."/>
            <person name="Martin F."/>
            <person name="Cullen D."/>
            <person name="Hibbett D.S."/>
            <person name="Grigoriev I.V."/>
        </authorList>
    </citation>
    <scope>NUCLEOTIDE SEQUENCE [LARGE SCALE GENOMIC DNA]</scope>
    <source>
        <strain evidence="3">CBS 339.88</strain>
    </source>
</reference>
<evidence type="ECO:0000313" key="3">
    <source>
        <dbReference type="Proteomes" id="UP000027222"/>
    </source>
</evidence>
<dbReference type="EMBL" id="KL142376">
    <property type="protein sequence ID" value="KDR77775.1"/>
    <property type="molecule type" value="Genomic_DNA"/>
</dbReference>
<organism evidence="2 3">
    <name type="scientific">Galerina marginata (strain CBS 339.88)</name>
    <dbReference type="NCBI Taxonomy" id="685588"/>
    <lineage>
        <taxon>Eukaryota</taxon>
        <taxon>Fungi</taxon>
        <taxon>Dikarya</taxon>
        <taxon>Basidiomycota</taxon>
        <taxon>Agaricomycotina</taxon>
        <taxon>Agaricomycetes</taxon>
        <taxon>Agaricomycetidae</taxon>
        <taxon>Agaricales</taxon>
        <taxon>Agaricineae</taxon>
        <taxon>Strophariaceae</taxon>
        <taxon>Galerina</taxon>
    </lineage>
</organism>
<feature type="domain" description="Heterokaryon incompatibility" evidence="1">
    <location>
        <begin position="165"/>
        <end position="313"/>
    </location>
</feature>
<evidence type="ECO:0000313" key="2">
    <source>
        <dbReference type="EMBL" id="KDR77775.1"/>
    </source>
</evidence>
<dbReference type="PANTHER" id="PTHR33112">
    <property type="entry name" value="DOMAIN PROTEIN, PUTATIVE-RELATED"/>
    <property type="match status" value="1"/>
</dbReference>
<dbReference type="InterPro" id="IPR010730">
    <property type="entry name" value="HET"/>
</dbReference>
<protein>
    <recommendedName>
        <fullName evidence="1">Heterokaryon incompatibility domain-containing protein</fullName>
    </recommendedName>
</protein>
<sequence length="685" mass="78496">MMSDQARIPAPLCDVCQKLELWKTNDRENGEYDLGTWEHVKRKAKKGRSRCPGCIAWRFIGDDSGKAIVVWGDSGGFYYDTGSTVKFLNEETAKSPIGSARVVQPHIDPALIKKWVKLCETGHQNTCTPIDSIIGSSEGDLGMKVFRVVDVEEWCIVESKPGIRYLALSYIWGGVVPPFRLQRHNLTELSTKGALVGLREGLPKTMRDAFDLVQLIGERYLWVDLLCLIQDDDSDMLHGISHMDLVYKCAMLTIVAASGEDANAGLPGLHPGSREVNQKTIEILPGVKMCRSDMFSYHLVGLRYLNRAWTFQELVLSRRTLIFTNDRIFFRCRTNCWGEDLVYDNFPSVINEFLGTDDQIDFIPDDQVPPLLLYELALLGYQGRELTKESDRIHAFTGVIHLLSTEMRTGTLEGLLTASIDISLIFWSDYSPYRRETFPSWSWAGWRAQFNGYGRYFDSPEDANSWLQTMTYIVWYKRNPETLKLELVWGLHSQLEHGKPETHHIGYRPTLDDPYGRTIDKHLKNLRTKPDDDLDGYRAPIIHEEMSKRKYHFLHFFAHVVTSSRFGEWVSDWSARSLLGKHNKSCGHIQIEDDTPKEVPGPHELVLLSKMPTDKIVELSKTKIYTPFFFHAVQSGRPFYWVMYIVWLGGKKVVAERKGLGWIYEDCIGDLPRGGKKIWKEIILV</sequence>
<name>A0A067T3K8_GALM3</name>
<dbReference type="AlphaFoldDB" id="A0A067T3K8"/>
<dbReference type="OrthoDB" id="2964287at2759"/>
<evidence type="ECO:0000259" key="1">
    <source>
        <dbReference type="Pfam" id="PF06985"/>
    </source>
</evidence>
<dbReference type="Proteomes" id="UP000027222">
    <property type="component" value="Unassembled WGS sequence"/>
</dbReference>
<dbReference type="STRING" id="685588.A0A067T3K8"/>
<gene>
    <name evidence="2" type="ORF">GALMADRAFT_155541</name>
</gene>
<keyword evidence="3" id="KW-1185">Reference proteome</keyword>
<dbReference type="HOGENOM" id="CLU_003953_5_2_1"/>
<accession>A0A067T3K8</accession>
<dbReference type="Pfam" id="PF06985">
    <property type="entry name" value="HET"/>
    <property type="match status" value="1"/>
</dbReference>
<proteinExistence type="predicted"/>